<proteinExistence type="predicted"/>
<dbReference type="AlphaFoldDB" id="A0A6J6HIB2"/>
<organism evidence="1">
    <name type="scientific">freshwater metagenome</name>
    <dbReference type="NCBI Taxonomy" id="449393"/>
    <lineage>
        <taxon>unclassified sequences</taxon>
        <taxon>metagenomes</taxon>
        <taxon>ecological metagenomes</taxon>
    </lineage>
</organism>
<accession>A0A6J6HIB2</accession>
<reference evidence="1" key="1">
    <citation type="submission" date="2020-05" db="EMBL/GenBank/DDBJ databases">
        <authorList>
            <person name="Chiriac C."/>
            <person name="Salcher M."/>
            <person name="Ghai R."/>
            <person name="Kavagutti S V."/>
        </authorList>
    </citation>
    <scope>NUCLEOTIDE SEQUENCE</scope>
</reference>
<name>A0A6J6HIB2_9ZZZZ</name>
<evidence type="ECO:0000313" key="1">
    <source>
        <dbReference type="EMBL" id="CAB4611599.1"/>
    </source>
</evidence>
<protein>
    <submittedName>
        <fullName evidence="1">Unannotated protein</fullName>
    </submittedName>
</protein>
<gene>
    <name evidence="1" type="ORF">UFOPK1826_01302</name>
</gene>
<dbReference type="EMBL" id="CAEZUN010000196">
    <property type="protein sequence ID" value="CAB4611599.1"/>
    <property type="molecule type" value="Genomic_DNA"/>
</dbReference>
<sequence length="133" mass="14510">MSLLLMEGTGTGFILPFLVSDMSGGNPTALLNVSPKTKILYSILNLSSFKDTVSENLLFAARAESNMAKKKKLYQDATAQLQAEARLTSLWRTSYMLSYKNLGGVGELPLAAGGQRRLLTNFGIDWTGVWSTK</sequence>